<dbReference type="InterPro" id="IPR035965">
    <property type="entry name" value="PAS-like_dom_sf"/>
</dbReference>
<keyword evidence="24" id="KW-1185">Reference proteome</keyword>
<dbReference type="SUPFAM" id="SSF55874">
    <property type="entry name" value="ATPase domain of HSP90 chaperone/DNA topoisomerase II/histidine kinase"/>
    <property type="match status" value="1"/>
</dbReference>
<feature type="transmembrane region" description="Helical" evidence="17">
    <location>
        <begin position="20"/>
        <end position="44"/>
    </location>
</feature>
<dbReference type="InterPro" id="IPR005467">
    <property type="entry name" value="His_kinase_dom"/>
</dbReference>
<feature type="domain" description="HPt" evidence="22">
    <location>
        <begin position="668"/>
        <end position="764"/>
    </location>
</feature>
<dbReference type="InterPro" id="IPR003594">
    <property type="entry name" value="HATPase_dom"/>
</dbReference>
<comment type="subcellular location">
    <subcellularLocation>
        <location evidence="2 13">Cell inner membrane</location>
        <topology evidence="2 13">Multi-pass membrane protein</topology>
    </subcellularLocation>
</comment>
<dbReference type="CDD" id="cd00082">
    <property type="entry name" value="HisKA"/>
    <property type="match status" value="1"/>
</dbReference>
<keyword evidence="13" id="KW-0547">Nucleotide-binding</keyword>
<dbReference type="InterPro" id="IPR001789">
    <property type="entry name" value="Sig_transdc_resp-reg_receiver"/>
</dbReference>
<dbReference type="SMART" id="SM00448">
    <property type="entry name" value="REC"/>
    <property type="match status" value="1"/>
</dbReference>
<dbReference type="InterPro" id="IPR013656">
    <property type="entry name" value="PAS_4"/>
</dbReference>
<evidence type="ECO:0000256" key="3">
    <source>
        <dbReference type="ARBA" id="ARBA00022475"/>
    </source>
</evidence>
<sequence>MSQYRIHPWVSQLALVLKQWGWLQLFSLTTLLIIVASGLIALAFSLTLHNRVDWEFISGAVLFAVVAAPPLVAACLYLIKHLDATLFYLQDSARQEKRLNENLQENIRQLNFEIEERKKAFQAKRQAVDELRKEITERKKTQLLVEEQSLLMKSIVDSSPDLFYYRDETGRFASCNKMFERMIGKSSSELIGHYPSEIYAPDMAPAAILTDHEVSVNQAELTLDVEYSTPDGQLMWFEMRKVPFFDRQGRYIGLLGFGRDITSRKMAEQALERAYQDKGKFIATLSHELRTPLNGIVGLTRRLLETRLTDEQRSWANTIFSSAETLGNIFNDIIDLDKIDRQDLDILYQSTDIAQFILDIANFAELICQQKGLSFKLQQVGELHDYLKLDPTRVRQVLWNLLSNAVKFTARGEISLYAELCEQELIFVVSDTGIGISLHEQQRIFDMYYKSSDGRRLSIVGSGIGLSVSKALVEAMGGTVTVQSQMNQGSHFTVRLPTAVLQAPTLNQPLVCPELTILLVEDVPLNAEIATNLLEQRGHSVVHAETGEDALALLETEDDIDLVLLDMQLPDMNGDQIARFMQQEPHLAQIPIVVLSANVRKAEQQLEGINIAGALAKPINTNKLDQVLARLFSPSAARQYQTPESDDKEPQDTVLDTNTLQDYLQSLGKGSMQRSMQLFQQLVPGYVNKMVEAATMQHLQEFQEAAHKLKGAAASVGLLWVQQQAKQLEQLEQPNWTAVQRQLIEFHLTIDTHLQLLQEYLAAYEG</sequence>
<dbReference type="GO" id="GO:0005524">
    <property type="term" value="F:ATP binding"/>
    <property type="evidence" value="ECO:0007669"/>
    <property type="project" value="UniProtKB-KW"/>
</dbReference>
<feature type="domain" description="Histidine kinase" evidence="18">
    <location>
        <begin position="284"/>
        <end position="500"/>
    </location>
</feature>
<feature type="domain" description="Response regulatory" evidence="19">
    <location>
        <begin position="516"/>
        <end position="632"/>
    </location>
</feature>
<dbReference type="InterPro" id="IPR011006">
    <property type="entry name" value="CheY-like_superfamily"/>
</dbReference>
<keyword evidence="11 13" id="KW-0902">Two-component regulatory system</keyword>
<dbReference type="PROSITE" id="PS50112">
    <property type="entry name" value="PAS"/>
    <property type="match status" value="1"/>
</dbReference>
<dbReference type="InterPro" id="IPR000014">
    <property type="entry name" value="PAS"/>
</dbReference>
<evidence type="ECO:0000313" key="24">
    <source>
        <dbReference type="Proteomes" id="UP001589813"/>
    </source>
</evidence>
<dbReference type="CDD" id="cd00088">
    <property type="entry name" value="HPT"/>
    <property type="match status" value="1"/>
</dbReference>
<keyword evidence="10 17" id="KW-1133">Transmembrane helix</keyword>
<name>A0ABV6BAG2_9GAMM</name>
<dbReference type="PIRSF" id="PIRSF003182">
    <property type="entry name" value="ArcB"/>
    <property type="match status" value="1"/>
</dbReference>
<dbReference type="Pfam" id="PF02518">
    <property type="entry name" value="HATPase_c"/>
    <property type="match status" value="1"/>
</dbReference>
<dbReference type="SUPFAM" id="SSF47384">
    <property type="entry name" value="Homodimeric domain of signal transducing histidine kinase"/>
    <property type="match status" value="1"/>
</dbReference>
<evidence type="ECO:0000256" key="14">
    <source>
        <dbReference type="PROSITE-ProRule" id="PRU00110"/>
    </source>
</evidence>
<evidence type="ECO:0000256" key="13">
    <source>
        <dbReference type="PIRNR" id="PIRNR003182"/>
    </source>
</evidence>
<keyword evidence="13" id="KW-0805">Transcription regulation</keyword>
<evidence type="ECO:0000313" key="23">
    <source>
        <dbReference type="EMBL" id="MFC0047856.1"/>
    </source>
</evidence>
<gene>
    <name evidence="23" type="ORF">ACFFJP_06110</name>
</gene>
<dbReference type="InterPro" id="IPR004358">
    <property type="entry name" value="Sig_transdc_His_kin-like_C"/>
</dbReference>
<dbReference type="InterPro" id="IPR014409">
    <property type="entry name" value="Sig_transdc_His_kin_hyb_ArcB"/>
</dbReference>
<feature type="domain" description="PAC" evidence="21">
    <location>
        <begin position="221"/>
        <end position="273"/>
    </location>
</feature>
<feature type="transmembrane region" description="Helical" evidence="17">
    <location>
        <begin position="56"/>
        <end position="79"/>
    </location>
</feature>
<feature type="modified residue" description="Phosphohistidine" evidence="14">
    <location>
        <position position="707"/>
    </location>
</feature>
<comment type="caution">
    <text evidence="23">The sequence shown here is derived from an EMBL/GenBank/DDBJ whole genome shotgun (WGS) entry which is preliminary data.</text>
</comment>
<evidence type="ECO:0000259" key="19">
    <source>
        <dbReference type="PROSITE" id="PS50110"/>
    </source>
</evidence>
<dbReference type="PROSITE" id="PS50110">
    <property type="entry name" value="RESPONSE_REGULATORY"/>
    <property type="match status" value="1"/>
</dbReference>
<keyword evidence="5 15" id="KW-0597">Phosphoprotein</keyword>
<dbReference type="SUPFAM" id="SSF52172">
    <property type="entry name" value="CheY-like"/>
    <property type="match status" value="1"/>
</dbReference>
<evidence type="ECO:0000259" key="22">
    <source>
        <dbReference type="PROSITE" id="PS50894"/>
    </source>
</evidence>
<evidence type="ECO:0000259" key="20">
    <source>
        <dbReference type="PROSITE" id="PS50112"/>
    </source>
</evidence>
<evidence type="ECO:0000256" key="6">
    <source>
        <dbReference type="ARBA" id="ARBA00022679"/>
    </source>
</evidence>
<dbReference type="Pfam" id="PF00072">
    <property type="entry name" value="Response_reg"/>
    <property type="match status" value="1"/>
</dbReference>
<dbReference type="CDD" id="cd00130">
    <property type="entry name" value="PAS"/>
    <property type="match status" value="1"/>
</dbReference>
<dbReference type="InterPro" id="IPR036097">
    <property type="entry name" value="HisK_dim/P_sf"/>
</dbReference>
<dbReference type="Gene3D" id="1.20.120.160">
    <property type="entry name" value="HPT domain"/>
    <property type="match status" value="1"/>
</dbReference>
<dbReference type="Pfam" id="PF01627">
    <property type="entry name" value="Hpt"/>
    <property type="match status" value="1"/>
</dbReference>
<evidence type="ECO:0000256" key="1">
    <source>
        <dbReference type="ARBA" id="ARBA00000085"/>
    </source>
</evidence>
<dbReference type="InterPro" id="IPR036890">
    <property type="entry name" value="HATPase_C_sf"/>
</dbReference>
<keyword evidence="7 17" id="KW-0812">Transmembrane</keyword>
<feature type="modified residue" description="4-aspartylphosphate" evidence="15">
    <location>
        <position position="566"/>
    </location>
</feature>
<dbReference type="PANTHER" id="PTHR43047:SF72">
    <property type="entry name" value="OSMOSENSING HISTIDINE PROTEIN KINASE SLN1"/>
    <property type="match status" value="1"/>
</dbReference>
<dbReference type="PROSITE" id="PS50109">
    <property type="entry name" value="HIS_KIN"/>
    <property type="match status" value="1"/>
</dbReference>
<dbReference type="RefSeq" id="WP_377241493.1">
    <property type="nucleotide sequence ID" value="NZ_JBHLXP010000001.1"/>
</dbReference>
<keyword evidence="8 13" id="KW-0418">Kinase</keyword>
<evidence type="ECO:0000256" key="16">
    <source>
        <dbReference type="SAM" id="Coils"/>
    </source>
</evidence>
<organism evidence="23 24">
    <name type="scientific">Rheinheimera tilapiae</name>
    <dbReference type="NCBI Taxonomy" id="875043"/>
    <lineage>
        <taxon>Bacteria</taxon>
        <taxon>Pseudomonadati</taxon>
        <taxon>Pseudomonadota</taxon>
        <taxon>Gammaproteobacteria</taxon>
        <taxon>Chromatiales</taxon>
        <taxon>Chromatiaceae</taxon>
        <taxon>Rheinheimera</taxon>
    </lineage>
</organism>
<feature type="coiled-coil region" evidence="16">
    <location>
        <begin position="89"/>
        <end position="134"/>
    </location>
</feature>
<dbReference type="EC" id="2.7.13.3" evidence="13"/>
<dbReference type="SMART" id="SM00086">
    <property type="entry name" value="PAC"/>
    <property type="match status" value="1"/>
</dbReference>
<dbReference type="InterPro" id="IPR001610">
    <property type="entry name" value="PAC"/>
</dbReference>
<evidence type="ECO:0000259" key="18">
    <source>
        <dbReference type="PROSITE" id="PS50109"/>
    </source>
</evidence>
<keyword evidence="3 13" id="KW-1003">Cell membrane</keyword>
<dbReference type="SMART" id="SM00388">
    <property type="entry name" value="HisKA"/>
    <property type="match status" value="1"/>
</dbReference>
<evidence type="ECO:0000256" key="5">
    <source>
        <dbReference type="ARBA" id="ARBA00022553"/>
    </source>
</evidence>
<dbReference type="InterPro" id="IPR003661">
    <property type="entry name" value="HisK_dim/P_dom"/>
</dbReference>
<dbReference type="PROSITE" id="PS50113">
    <property type="entry name" value="PAC"/>
    <property type="match status" value="1"/>
</dbReference>
<protein>
    <recommendedName>
        <fullName evidence="13">Aerobic respiration control sensor protein</fullName>
        <ecNumber evidence="13">2.7.13.3</ecNumber>
    </recommendedName>
</protein>
<keyword evidence="16" id="KW-0175">Coiled coil</keyword>
<dbReference type="PROSITE" id="PS50894">
    <property type="entry name" value="HPT"/>
    <property type="match status" value="1"/>
</dbReference>
<dbReference type="EMBL" id="JBHLXP010000001">
    <property type="protein sequence ID" value="MFC0047856.1"/>
    <property type="molecule type" value="Genomic_DNA"/>
</dbReference>
<comment type="catalytic activity">
    <reaction evidence="1 13">
        <text>ATP + protein L-histidine = ADP + protein N-phospho-L-histidine.</text>
        <dbReference type="EC" id="2.7.13.3"/>
    </reaction>
</comment>
<dbReference type="Pfam" id="PF08448">
    <property type="entry name" value="PAS_4"/>
    <property type="match status" value="1"/>
</dbReference>
<evidence type="ECO:0000256" key="10">
    <source>
        <dbReference type="ARBA" id="ARBA00022989"/>
    </source>
</evidence>
<evidence type="ECO:0000256" key="17">
    <source>
        <dbReference type="SAM" id="Phobius"/>
    </source>
</evidence>
<keyword evidence="12 13" id="KW-0472">Membrane</keyword>
<proteinExistence type="predicted"/>
<evidence type="ECO:0000256" key="12">
    <source>
        <dbReference type="ARBA" id="ARBA00023136"/>
    </source>
</evidence>
<dbReference type="SUPFAM" id="SSF55785">
    <property type="entry name" value="PYP-like sensor domain (PAS domain)"/>
    <property type="match status" value="1"/>
</dbReference>
<dbReference type="InterPro" id="IPR000700">
    <property type="entry name" value="PAS-assoc_C"/>
</dbReference>
<evidence type="ECO:0000256" key="11">
    <source>
        <dbReference type="ARBA" id="ARBA00023012"/>
    </source>
</evidence>
<dbReference type="NCBIfam" id="TIGR00229">
    <property type="entry name" value="sensory_box"/>
    <property type="match status" value="1"/>
</dbReference>
<evidence type="ECO:0000259" key="21">
    <source>
        <dbReference type="PROSITE" id="PS50113"/>
    </source>
</evidence>
<evidence type="ECO:0000256" key="9">
    <source>
        <dbReference type="ARBA" id="ARBA00022840"/>
    </source>
</evidence>
<evidence type="ECO:0000256" key="2">
    <source>
        <dbReference type="ARBA" id="ARBA00004429"/>
    </source>
</evidence>
<dbReference type="InterPro" id="IPR008207">
    <property type="entry name" value="Sig_transdc_His_kin_Hpt_dom"/>
</dbReference>
<evidence type="ECO:0000256" key="8">
    <source>
        <dbReference type="ARBA" id="ARBA00022777"/>
    </source>
</evidence>
<dbReference type="CDD" id="cd16922">
    <property type="entry name" value="HATPase_EvgS-ArcB-TorS-like"/>
    <property type="match status" value="1"/>
</dbReference>
<reference evidence="23 24" key="1">
    <citation type="submission" date="2024-09" db="EMBL/GenBank/DDBJ databases">
        <authorList>
            <person name="Sun Q."/>
            <person name="Mori K."/>
        </authorList>
    </citation>
    <scope>NUCLEOTIDE SEQUENCE [LARGE SCALE GENOMIC DNA]</scope>
    <source>
        <strain evidence="23 24">KCTC 23315</strain>
    </source>
</reference>
<evidence type="ECO:0000256" key="4">
    <source>
        <dbReference type="ARBA" id="ARBA00022519"/>
    </source>
</evidence>
<dbReference type="Gene3D" id="1.10.287.130">
    <property type="match status" value="1"/>
</dbReference>
<dbReference type="Proteomes" id="UP001589813">
    <property type="component" value="Unassembled WGS sequence"/>
</dbReference>
<dbReference type="SMART" id="SM00091">
    <property type="entry name" value="PAS"/>
    <property type="match status" value="1"/>
</dbReference>
<keyword evidence="6 13" id="KW-0808">Transferase</keyword>
<dbReference type="SMART" id="SM00387">
    <property type="entry name" value="HATPase_c"/>
    <property type="match status" value="1"/>
</dbReference>
<evidence type="ECO:0000256" key="15">
    <source>
        <dbReference type="PROSITE-ProRule" id="PRU00169"/>
    </source>
</evidence>
<dbReference type="Gene3D" id="3.40.50.2300">
    <property type="match status" value="1"/>
</dbReference>
<evidence type="ECO:0000256" key="7">
    <source>
        <dbReference type="ARBA" id="ARBA00022692"/>
    </source>
</evidence>
<dbReference type="InterPro" id="IPR036641">
    <property type="entry name" value="HPT_dom_sf"/>
</dbReference>
<dbReference type="Pfam" id="PF00512">
    <property type="entry name" value="HisKA"/>
    <property type="match status" value="1"/>
</dbReference>
<feature type="domain" description="PAS" evidence="20">
    <location>
        <begin position="148"/>
        <end position="202"/>
    </location>
</feature>
<keyword evidence="13" id="KW-0804">Transcription</keyword>
<accession>A0ABV6BAG2</accession>
<dbReference type="SUPFAM" id="SSF47226">
    <property type="entry name" value="Histidine-containing phosphotransfer domain, HPT domain"/>
    <property type="match status" value="1"/>
</dbReference>
<keyword evidence="4 13" id="KW-0997">Cell inner membrane</keyword>
<dbReference type="CDD" id="cd17546">
    <property type="entry name" value="REC_hyHK_CKI1_RcsC-like"/>
    <property type="match status" value="1"/>
</dbReference>
<dbReference type="Gene3D" id="3.30.450.20">
    <property type="entry name" value="PAS domain"/>
    <property type="match status" value="1"/>
</dbReference>
<dbReference type="PRINTS" id="PR00344">
    <property type="entry name" value="BCTRLSENSOR"/>
</dbReference>
<dbReference type="PANTHER" id="PTHR43047">
    <property type="entry name" value="TWO-COMPONENT HISTIDINE PROTEIN KINASE"/>
    <property type="match status" value="1"/>
</dbReference>
<dbReference type="Gene3D" id="3.30.565.10">
    <property type="entry name" value="Histidine kinase-like ATPase, C-terminal domain"/>
    <property type="match status" value="1"/>
</dbReference>
<keyword evidence="9 13" id="KW-0067">ATP-binding</keyword>